<proteinExistence type="predicted"/>
<protein>
    <submittedName>
        <fullName evidence="1">Uncharacterized protein</fullName>
    </submittedName>
</protein>
<accession>A0A6G9CUU8</accession>
<dbReference type="EMBL" id="CP050124">
    <property type="protein sequence ID" value="QIP40835.1"/>
    <property type="molecule type" value="Genomic_DNA"/>
</dbReference>
<name>A0A6G9CUU8_RHOER</name>
<evidence type="ECO:0000313" key="2">
    <source>
        <dbReference type="Proteomes" id="UP000502345"/>
    </source>
</evidence>
<evidence type="ECO:0000313" key="1">
    <source>
        <dbReference type="EMBL" id="QIP40835.1"/>
    </source>
</evidence>
<organism evidence="1 2">
    <name type="scientific">Rhodococcus erythropolis</name>
    <name type="common">Arthrobacter picolinophilus</name>
    <dbReference type="NCBI Taxonomy" id="1833"/>
    <lineage>
        <taxon>Bacteria</taxon>
        <taxon>Bacillati</taxon>
        <taxon>Actinomycetota</taxon>
        <taxon>Actinomycetes</taxon>
        <taxon>Mycobacteriales</taxon>
        <taxon>Nocardiaceae</taxon>
        <taxon>Rhodococcus</taxon>
        <taxon>Rhodococcus erythropolis group</taxon>
    </lineage>
</organism>
<sequence length="42" mass="4685">MIKEKATVELARIAPTPAATIPICSNNPNCSPKMFQYPRRKP</sequence>
<gene>
    <name evidence="1" type="ORF">G9444_3591</name>
</gene>
<dbReference type="AlphaFoldDB" id="A0A6G9CUU8"/>
<dbReference type="Proteomes" id="UP000502345">
    <property type="component" value="Chromosome"/>
</dbReference>
<reference evidence="1 2" key="1">
    <citation type="submission" date="2020-03" db="EMBL/GenBank/DDBJ databases">
        <title>Screen low temperature-resistant strains for efficient degradation of petroleum hydrocarbons under the low temperature.</title>
        <authorList>
            <person name="Wang Y."/>
            <person name="Chen J."/>
        </authorList>
    </citation>
    <scope>NUCLEOTIDE SEQUENCE [LARGE SCALE GENOMIC DNA]</scope>
    <source>
        <strain evidence="1 2">KB1</strain>
    </source>
</reference>